<evidence type="ECO:0000313" key="6">
    <source>
        <dbReference type="EMBL" id="MFD0686577.1"/>
    </source>
</evidence>
<keyword evidence="7" id="KW-1185">Reference proteome</keyword>
<dbReference type="PROSITE" id="PS50893">
    <property type="entry name" value="ABC_TRANSPORTER_2"/>
    <property type="match status" value="2"/>
</dbReference>
<dbReference type="NCBIfam" id="NF007739">
    <property type="entry name" value="PRK10419.1"/>
    <property type="match status" value="2"/>
</dbReference>
<evidence type="ECO:0000256" key="3">
    <source>
        <dbReference type="ARBA" id="ARBA00022741"/>
    </source>
</evidence>
<accession>A0ABW2XLF5</accession>
<evidence type="ECO:0000256" key="1">
    <source>
        <dbReference type="ARBA" id="ARBA00005417"/>
    </source>
</evidence>
<dbReference type="NCBIfam" id="NF008453">
    <property type="entry name" value="PRK11308.1"/>
    <property type="match status" value="2"/>
</dbReference>
<protein>
    <submittedName>
        <fullName evidence="6">Dipeptide ABC transporter ATP-binding protein</fullName>
    </submittedName>
</protein>
<evidence type="ECO:0000259" key="5">
    <source>
        <dbReference type="PROSITE" id="PS50893"/>
    </source>
</evidence>
<dbReference type="GO" id="GO:0005524">
    <property type="term" value="F:ATP binding"/>
    <property type="evidence" value="ECO:0007669"/>
    <property type="project" value="UniProtKB-KW"/>
</dbReference>
<dbReference type="CDD" id="cd03257">
    <property type="entry name" value="ABC_NikE_OppD_transporters"/>
    <property type="match status" value="2"/>
</dbReference>
<dbReference type="PANTHER" id="PTHR43776:SF7">
    <property type="entry name" value="D,D-DIPEPTIDE TRANSPORT ATP-BINDING PROTEIN DDPF-RELATED"/>
    <property type="match status" value="1"/>
</dbReference>
<dbReference type="InterPro" id="IPR013563">
    <property type="entry name" value="Oligopep_ABC_C"/>
</dbReference>
<dbReference type="InterPro" id="IPR050319">
    <property type="entry name" value="ABC_transp_ATP-bind"/>
</dbReference>
<dbReference type="InterPro" id="IPR003439">
    <property type="entry name" value="ABC_transporter-like_ATP-bd"/>
</dbReference>
<sequence>MTVLEVTGLRVTYAPDVRAVRGVDFALGPGEVLGVVGESGSGKTALALAVMGLLPPDAQVAGSVRLRDEELLGRSDADLSRIRGKDLTMVFQDPLSALTPVYPVGDQIAETIQIHAGATRAAARARAVELLDLVGIPAAARRARAYPHEFSGGMRQRVMIAMAIANDPVAIVADEPTTALDMTIQAQVLEVLRVAKEATGAAIVLITHDLGVVAGFADRVMVMYAGRAVETGPVEEMYRRPRMPYTIGLMQSLPRIDGAVWTPAGGDPWRGGRMAPIESASPTASAAGSTGCSFRPRCPVAVLGCADGEPEPAVVGPSGHTAACVNTAATADPSDGLRPEEVVQDTALAVPLPEDPCNVEKPADPVPVRSYRNERPVVLYVDDLVRHHQLYRGRFFRRRAGTVHAVDGVGFDVRVGETLALVGESGCGKTTALMEILRLARPQRGRVAVLGQDTAELRSAGRKALRRDVQVVFQDPFTSLDPRMRVADILAEPLVTHGVPAFQIGGRVRELLELVGLEPGHAGRYPQGLSGGQRQRVGIARALALEPQLLLLDEPVAALDVSVQAGVMDLLEELRARIGLAYLFVSHDLAVVRRIAHRVAVMYLGRIVEIGAVDEVYDAPAHPYTRALLDAVPLPDPFLERRRLRTPLQGELPDPAAPPAGCRFRPRCPRYAGLTGDEGRLCDERDPEPQPIMTAMDRHVACHHPLAHPGADQ</sequence>
<reference evidence="7" key="1">
    <citation type="journal article" date="2019" name="Int. J. Syst. Evol. Microbiol.">
        <title>The Global Catalogue of Microorganisms (GCM) 10K type strain sequencing project: providing services to taxonomists for standard genome sequencing and annotation.</title>
        <authorList>
            <consortium name="The Broad Institute Genomics Platform"/>
            <consortium name="The Broad Institute Genome Sequencing Center for Infectious Disease"/>
            <person name="Wu L."/>
            <person name="Ma J."/>
        </authorList>
    </citation>
    <scope>NUCLEOTIDE SEQUENCE [LARGE SCALE GENOMIC DNA]</scope>
    <source>
        <strain evidence="7">JCM 9371</strain>
    </source>
</reference>
<dbReference type="InterPro" id="IPR027417">
    <property type="entry name" value="P-loop_NTPase"/>
</dbReference>
<dbReference type="NCBIfam" id="TIGR01727">
    <property type="entry name" value="oligo_HPY"/>
    <property type="match status" value="2"/>
</dbReference>
<dbReference type="Proteomes" id="UP001597063">
    <property type="component" value="Unassembled WGS sequence"/>
</dbReference>
<comment type="similarity">
    <text evidence="1">Belongs to the ABC transporter superfamily.</text>
</comment>
<organism evidence="6 7">
    <name type="scientific">Actinomadura fibrosa</name>
    <dbReference type="NCBI Taxonomy" id="111802"/>
    <lineage>
        <taxon>Bacteria</taxon>
        <taxon>Bacillati</taxon>
        <taxon>Actinomycetota</taxon>
        <taxon>Actinomycetes</taxon>
        <taxon>Streptosporangiales</taxon>
        <taxon>Thermomonosporaceae</taxon>
        <taxon>Actinomadura</taxon>
    </lineage>
</organism>
<keyword evidence="2" id="KW-0813">Transport</keyword>
<dbReference type="PANTHER" id="PTHR43776">
    <property type="entry name" value="TRANSPORT ATP-BINDING PROTEIN"/>
    <property type="match status" value="1"/>
</dbReference>
<dbReference type="EMBL" id="JBHTGP010000011">
    <property type="protein sequence ID" value="MFD0686577.1"/>
    <property type="molecule type" value="Genomic_DNA"/>
</dbReference>
<dbReference type="RefSeq" id="WP_131755752.1">
    <property type="nucleotide sequence ID" value="NZ_CAACUY010000008.1"/>
</dbReference>
<keyword evidence="4 6" id="KW-0067">ATP-binding</keyword>
<gene>
    <name evidence="6" type="ORF">ACFQZM_18905</name>
</gene>
<dbReference type="SMART" id="SM00382">
    <property type="entry name" value="AAA"/>
    <property type="match status" value="2"/>
</dbReference>
<evidence type="ECO:0000313" key="7">
    <source>
        <dbReference type="Proteomes" id="UP001597063"/>
    </source>
</evidence>
<name>A0ABW2XLF5_9ACTN</name>
<dbReference type="Pfam" id="PF00005">
    <property type="entry name" value="ABC_tran"/>
    <property type="match status" value="2"/>
</dbReference>
<feature type="domain" description="ABC transporter" evidence="5">
    <location>
        <begin position="379"/>
        <end position="629"/>
    </location>
</feature>
<dbReference type="InterPro" id="IPR017871">
    <property type="entry name" value="ABC_transporter-like_CS"/>
</dbReference>
<dbReference type="SUPFAM" id="SSF52540">
    <property type="entry name" value="P-loop containing nucleoside triphosphate hydrolases"/>
    <property type="match status" value="2"/>
</dbReference>
<evidence type="ECO:0000256" key="2">
    <source>
        <dbReference type="ARBA" id="ARBA00022448"/>
    </source>
</evidence>
<dbReference type="Pfam" id="PF08352">
    <property type="entry name" value="oligo_HPY"/>
    <property type="match status" value="2"/>
</dbReference>
<comment type="caution">
    <text evidence="6">The sequence shown here is derived from an EMBL/GenBank/DDBJ whole genome shotgun (WGS) entry which is preliminary data.</text>
</comment>
<dbReference type="InterPro" id="IPR003593">
    <property type="entry name" value="AAA+_ATPase"/>
</dbReference>
<dbReference type="PROSITE" id="PS00211">
    <property type="entry name" value="ABC_TRANSPORTER_1"/>
    <property type="match status" value="2"/>
</dbReference>
<evidence type="ECO:0000256" key="4">
    <source>
        <dbReference type="ARBA" id="ARBA00022840"/>
    </source>
</evidence>
<feature type="domain" description="ABC transporter" evidence="5">
    <location>
        <begin position="4"/>
        <end position="250"/>
    </location>
</feature>
<proteinExistence type="inferred from homology"/>
<dbReference type="Gene3D" id="3.40.50.300">
    <property type="entry name" value="P-loop containing nucleotide triphosphate hydrolases"/>
    <property type="match status" value="2"/>
</dbReference>
<keyword evidence="3" id="KW-0547">Nucleotide-binding</keyword>